<dbReference type="KEGG" id="dax:FDQ92_10305"/>
<gene>
    <name evidence="1" type="ORF">FDQ92_10305</name>
</gene>
<dbReference type="OrthoDB" id="9780825at2"/>
<accession>A0A4V1ERR1</accession>
<dbReference type="SUPFAM" id="SSF52467">
    <property type="entry name" value="DHS-like NAD/FAD-binding domain"/>
    <property type="match status" value="1"/>
</dbReference>
<dbReference type="InterPro" id="IPR029035">
    <property type="entry name" value="DHS-like_NAD/FAD-binding_dom"/>
</dbReference>
<reference evidence="1 2" key="2">
    <citation type="submission" date="2019-05" db="EMBL/GenBank/DDBJ databases">
        <authorList>
            <person name="Suflita J.M."/>
            <person name="Marks C.R."/>
        </authorList>
    </citation>
    <scope>NUCLEOTIDE SEQUENCE [LARGE SCALE GENOMIC DNA]</scope>
    <source>
        <strain evidence="1 2">ALDC</strain>
    </source>
</reference>
<protein>
    <submittedName>
        <fullName evidence="1">Uncharacterized protein</fullName>
    </submittedName>
</protein>
<organism evidence="1 2">
    <name type="scientific">Desulfoglaeba alkanexedens ALDC</name>
    <dbReference type="NCBI Taxonomy" id="980445"/>
    <lineage>
        <taxon>Bacteria</taxon>
        <taxon>Pseudomonadati</taxon>
        <taxon>Thermodesulfobacteriota</taxon>
        <taxon>Syntrophobacteria</taxon>
        <taxon>Syntrophobacterales</taxon>
        <taxon>Syntrophobacteraceae</taxon>
        <taxon>Desulfoglaeba</taxon>
    </lineage>
</organism>
<dbReference type="RefSeq" id="WP_137424761.1">
    <property type="nucleotide sequence ID" value="NZ_CP040098.1"/>
</dbReference>
<evidence type="ECO:0000313" key="1">
    <source>
        <dbReference type="EMBL" id="QCQ22521.1"/>
    </source>
</evidence>
<name>A0A4V1ERR1_9BACT</name>
<evidence type="ECO:0000313" key="2">
    <source>
        <dbReference type="Proteomes" id="UP000298602"/>
    </source>
</evidence>
<reference evidence="1 2" key="1">
    <citation type="submission" date="2019-05" db="EMBL/GenBank/DDBJ databases">
        <title>The Complete Genome Sequence of the n-alkane-degrading Desulfoglaeba alkanexedens ALDC reveals multiple alkylsuccinate synthase gene clusters.</title>
        <authorList>
            <person name="Callaghan A.V."/>
            <person name="Davidova I.A."/>
            <person name="Duncan K.E."/>
            <person name="Morris B."/>
            <person name="McInerney M.J."/>
        </authorList>
    </citation>
    <scope>NUCLEOTIDE SEQUENCE [LARGE SCALE GENOMIC DNA]</scope>
    <source>
        <strain evidence="1 2">ALDC</strain>
    </source>
</reference>
<dbReference type="EMBL" id="CP040098">
    <property type="protein sequence ID" value="QCQ22521.1"/>
    <property type="molecule type" value="Genomic_DNA"/>
</dbReference>
<dbReference type="AlphaFoldDB" id="A0A4V1ERR1"/>
<dbReference type="Proteomes" id="UP000298602">
    <property type="component" value="Chromosome"/>
</dbReference>
<keyword evidence="2" id="KW-1185">Reference proteome</keyword>
<sequence>MTGKTNDWEPLSFEGLRTTSLHDRPSKVRLEDAAQPWQRGATLREFVRRLPRQLAGGSFREAVRAVAAAVSAGRTVLLGMGAHPVKVGLNPLLVDAVRRGILTAIAMNGAGVIHDVELALAGKTSEDVAAHLELGTFGTARETAEFIHGAVLEGLQRGGRGLGRAVGERLLEAEAPHRGLSLLAVAAECGVPVTVHVAIGTDIIHMHPQMDGAATGALSHYDFRLFSRLVSTLADGVFINLGSAVVIPEVFLKAVSVAANLGFSLDGITAINMDFMRHYRPRVNVLERPTAGRGRGIELIGHHELLLPLLFAAVIEELEGEGG</sequence>
<proteinExistence type="predicted"/>